<dbReference type="InterPro" id="IPR036259">
    <property type="entry name" value="MFS_trans_sf"/>
</dbReference>
<dbReference type="AlphaFoldDB" id="A0A3E0AX67"/>
<keyword evidence="9" id="KW-1185">Reference proteome</keyword>
<dbReference type="SUPFAM" id="SSF103473">
    <property type="entry name" value="MFS general substrate transporter"/>
    <property type="match status" value="1"/>
</dbReference>
<name>A0A3E0AX67_9STAP</name>
<dbReference type="GO" id="GO:0005886">
    <property type="term" value="C:plasma membrane"/>
    <property type="evidence" value="ECO:0007669"/>
    <property type="project" value="UniProtKB-SubCell"/>
</dbReference>
<keyword evidence="3 6" id="KW-0812">Transmembrane</keyword>
<comment type="caution">
    <text evidence="8">The sequence shown here is derived from an EMBL/GenBank/DDBJ whole genome shotgun (WGS) entry which is preliminary data.</text>
</comment>
<evidence type="ECO:0000256" key="3">
    <source>
        <dbReference type="ARBA" id="ARBA00022692"/>
    </source>
</evidence>
<feature type="transmembrane region" description="Helical" evidence="6">
    <location>
        <begin position="12"/>
        <end position="30"/>
    </location>
</feature>
<evidence type="ECO:0000256" key="4">
    <source>
        <dbReference type="ARBA" id="ARBA00022989"/>
    </source>
</evidence>
<proteinExistence type="predicted"/>
<evidence type="ECO:0000313" key="9">
    <source>
        <dbReference type="Proteomes" id="UP000257076"/>
    </source>
</evidence>
<dbReference type="InterPro" id="IPR052714">
    <property type="entry name" value="MFS_Exporter"/>
</dbReference>
<dbReference type="Gene3D" id="1.20.1250.20">
    <property type="entry name" value="MFS general substrate transporter like domains"/>
    <property type="match status" value="2"/>
</dbReference>
<feature type="transmembrane region" description="Helical" evidence="6">
    <location>
        <begin position="241"/>
        <end position="262"/>
    </location>
</feature>
<feature type="transmembrane region" description="Helical" evidence="6">
    <location>
        <begin position="365"/>
        <end position="384"/>
    </location>
</feature>
<feature type="transmembrane region" description="Helical" evidence="6">
    <location>
        <begin position="337"/>
        <end position="359"/>
    </location>
</feature>
<feature type="transmembrane region" description="Helical" evidence="6">
    <location>
        <begin position="298"/>
        <end position="325"/>
    </location>
</feature>
<dbReference type="PANTHER" id="PTHR23531:SF1">
    <property type="entry name" value="QUINOLENE RESISTANCE PROTEIN NORA"/>
    <property type="match status" value="1"/>
</dbReference>
<evidence type="ECO:0000313" key="8">
    <source>
        <dbReference type="EMBL" id="REG24328.1"/>
    </source>
</evidence>
<keyword evidence="4 6" id="KW-1133">Transmembrane helix</keyword>
<keyword evidence="5 6" id="KW-0472">Membrane</keyword>
<sequence>MSTSSYAPKIWTKEFTAIFAFHFILMGAMYSTLVTVGNYAIQKYDVNPSIAGFAASIFIVGVLAGRGVTGYQINHLGARKIMLGGTVLYFLTYILYFFDFGLTFLIVTRLLNGIATGMISTALNTLATISVPEERRGEGISYFSLSMVVASAAGPFMAFLLLEQISFDTMLIYVGILMLLVVLMIPLIKINNVTKETAVKPEKFVLIEKNSLRMLMPVFLMGLAYSSVLSFLNTYAIEIDVVAAASFFFIVYAAAVLLTRPFTGRIIDQKGPNVVIYPTFILMAIGFFLLGSTSAGTVVLIAGFIIGLGFGNFQSAAQIICVNVAPKENVGLATSTFFIILEIGLGFGPVFLGLIVPFVGYSGMYLWLIVPIVLAGIFYMLMVGKRGAQSNTES</sequence>
<evidence type="ECO:0000259" key="7">
    <source>
        <dbReference type="PROSITE" id="PS50850"/>
    </source>
</evidence>
<evidence type="ECO:0000256" key="1">
    <source>
        <dbReference type="ARBA" id="ARBA00004651"/>
    </source>
</evidence>
<protein>
    <submittedName>
        <fullName evidence="8">Putative MFS family arabinose efflux permease</fullName>
    </submittedName>
</protein>
<feature type="transmembrane region" description="Helical" evidence="6">
    <location>
        <begin position="81"/>
        <end position="98"/>
    </location>
</feature>
<comment type="subcellular location">
    <subcellularLocation>
        <location evidence="1">Cell membrane</location>
        <topology evidence="1">Multi-pass membrane protein</topology>
    </subcellularLocation>
</comment>
<feature type="transmembrane region" description="Helical" evidence="6">
    <location>
        <begin position="274"/>
        <end position="292"/>
    </location>
</feature>
<accession>A0A3E0AX67</accession>
<feature type="transmembrane region" description="Helical" evidence="6">
    <location>
        <begin position="50"/>
        <end position="69"/>
    </location>
</feature>
<dbReference type="GO" id="GO:0022857">
    <property type="term" value="F:transmembrane transporter activity"/>
    <property type="evidence" value="ECO:0007669"/>
    <property type="project" value="InterPro"/>
</dbReference>
<keyword evidence="2" id="KW-0813">Transport</keyword>
<evidence type="ECO:0000256" key="5">
    <source>
        <dbReference type="ARBA" id="ARBA00023136"/>
    </source>
</evidence>
<feature type="transmembrane region" description="Helical" evidence="6">
    <location>
        <begin position="212"/>
        <end position="235"/>
    </location>
</feature>
<dbReference type="EMBL" id="QUMW01000011">
    <property type="protein sequence ID" value="REG24328.1"/>
    <property type="molecule type" value="Genomic_DNA"/>
</dbReference>
<gene>
    <name evidence="8" type="ORF">DFR63_1425</name>
</gene>
<feature type="transmembrane region" description="Helical" evidence="6">
    <location>
        <begin position="170"/>
        <end position="191"/>
    </location>
</feature>
<dbReference type="PANTHER" id="PTHR23531">
    <property type="entry name" value="QUINOLENE RESISTANCE PROTEIN NORA"/>
    <property type="match status" value="1"/>
</dbReference>
<reference evidence="8 9" key="1">
    <citation type="submission" date="2018-08" db="EMBL/GenBank/DDBJ databases">
        <title>Genomic Encyclopedia of Type Strains, Phase IV (KMG-IV): sequencing the most valuable type-strain genomes for metagenomic binning, comparative biology and taxonomic classification.</title>
        <authorList>
            <person name="Goeker M."/>
        </authorList>
    </citation>
    <scope>NUCLEOTIDE SEQUENCE [LARGE SCALE GENOMIC DNA]</scope>
    <source>
        <strain evidence="8 9">DSM 17274</strain>
    </source>
</reference>
<evidence type="ECO:0000256" key="2">
    <source>
        <dbReference type="ARBA" id="ARBA00022448"/>
    </source>
</evidence>
<dbReference type="InterPro" id="IPR011701">
    <property type="entry name" value="MFS"/>
</dbReference>
<dbReference type="CDD" id="cd17489">
    <property type="entry name" value="MFS_YfcJ_like"/>
    <property type="match status" value="1"/>
</dbReference>
<evidence type="ECO:0000256" key="6">
    <source>
        <dbReference type="SAM" id="Phobius"/>
    </source>
</evidence>
<dbReference type="RefSeq" id="WP_115885225.1">
    <property type="nucleotide sequence ID" value="NZ_CBCSHX010000003.1"/>
</dbReference>
<dbReference type="Proteomes" id="UP000257076">
    <property type="component" value="Unassembled WGS sequence"/>
</dbReference>
<organism evidence="8 9">
    <name type="scientific">Jeotgalicoccus halotolerans</name>
    <dbReference type="NCBI Taxonomy" id="157227"/>
    <lineage>
        <taxon>Bacteria</taxon>
        <taxon>Bacillati</taxon>
        <taxon>Bacillota</taxon>
        <taxon>Bacilli</taxon>
        <taxon>Bacillales</taxon>
        <taxon>Staphylococcaceae</taxon>
        <taxon>Jeotgalicoccus</taxon>
    </lineage>
</organism>
<feature type="transmembrane region" description="Helical" evidence="6">
    <location>
        <begin position="139"/>
        <end position="158"/>
    </location>
</feature>
<dbReference type="Pfam" id="PF07690">
    <property type="entry name" value="MFS_1"/>
    <property type="match status" value="1"/>
</dbReference>
<feature type="domain" description="Major facilitator superfamily (MFS) profile" evidence="7">
    <location>
        <begin position="15"/>
        <end position="387"/>
    </location>
</feature>
<dbReference type="InterPro" id="IPR020846">
    <property type="entry name" value="MFS_dom"/>
</dbReference>
<dbReference type="PROSITE" id="PS50850">
    <property type="entry name" value="MFS"/>
    <property type="match status" value="1"/>
</dbReference>
<dbReference type="OrthoDB" id="9814001at2"/>